<protein>
    <submittedName>
        <fullName evidence="1">Uncharacterized protein</fullName>
    </submittedName>
</protein>
<proteinExistence type="predicted"/>
<name>A0A3S0NFC2_9GAMM</name>
<accession>A0A3S0NFC2</accession>
<comment type="caution">
    <text evidence="1">The sequence shown here is derived from an EMBL/GenBank/DDBJ whole genome shotgun (WGS) entry which is preliminary data.</text>
</comment>
<dbReference type="AlphaFoldDB" id="A0A3S0NFC2"/>
<sequence>METVLPGPVSQFPGCTFLLLQSPLAFTYRYADAALWRVHSPGNRAGLIIASYACFTPLPADMAGVQLGSLARGTPVKQTLTFLLASVSLLAALATATQRELERV</sequence>
<evidence type="ECO:0000313" key="1">
    <source>
        <dbReference type="EMBL" id="RUA23263.1"/>
    </source>
</evidence>
<organism evidence="1">
    <name type="scientific">Billgrantia gudaonensis</name>
    <dbReference type="NCBI Taxonomy" id="376427"/>
    <lineage>
        <taxon>Bacteria</taxon>
        <taxon>Pseudomonadati</taxon>
        <taxon>Pseudomonadota</taxon>
        <taxon>Gammaproteobacteria</taxon>
        <taxon>Oceanospirillales</taxon>
        <taxon>Halomonadaceae</taxon>
        <taxon>Billgrantia</taxon>
    </lineage>
</organism>
<gene>
    <name evidence="1" type="ORF">DSL92_00495</name>
</gene>
<dbReference type="EMBL" id="RXHI01000001">
    <property type="protein sequence ID" value="RUA23263.1"/>
    <property type="molecule type" value="Genomic_DNA"/>
</dbReference>
<reference evidence="1" key="1">
    <citation type="submission" date="2018-12" db="EMBL/GenBank/DDBJ databases">
        <authorList>
            <person name="Jadhav K."/>
            <person name="Kushwaha B."/>
            <person name="Jadhav I."/>
        </authorList>
    </citation>
    <scope>NUCLEOTIDE SEQUENCE [LARGE SCALE GENOMIC DNA]</scope>
    <source>
        <strain evidence="1">SBS 10</strain>
    </source>
</reference>